<accession>A0ABV8V423</accession>
<dbReference type="InterPro" id="IPR011008">
    <property type="entry name" value="Dimeric_a/b-barrel"/>
</dbReference>
<keyword evidence="3" id="KW-1185">Reference proteome</keyword>
<evidence type="ECO:0000259" key="1">
    <source>
        <dbReference type="Pfam" id="PF03992"/>
    </source>
</evidence>
<organism evidence="2 3">
    <name type="scientific">Simiduia curdlanivorans</name>
    <dbReference type="NCBI Taxonomy" id="1492769"/>
    <lineage>
        <taxon>Bacteria</taxon>
        <taxon>Pseudomonadati</taxon>
        <taxon>Pseudomonadota</taxon>
        <taxon>Gammaproteobacteria</taxon>
        <taxon>Cellvibrionales</taxon>
        <taxon>Cellvibrionaceae</taxon>
        <taxon>Simiduia</taxon>
    </lineage>
</organism>
<gene>
    <name evidence="2" type="ORF">ACFOX3_06775</name>
</gene>
<evidence type="ECO:0000313" key="3">
    <source>
        <dbReference type="Proteomes" id="UP001595840"/>
    </source>
</evidence>
<protein>
    <submittedName>
        <fullName evidence="2">Antibiotic biosynthesis monooxygenase family protein</fullName>
        <ecNumber evidence="2">1.14.-.-</ecNumber>
    </submittedName>
</protein>
<name>A0ABV8V423_9GAMM</name>
<dbReference type="Proteomes" id="UP001595840">
    <property type="component" value="Unassembled WGS sequence"/>
</dbReference>
<dbReference type="InterPro" id="IPR007138">
    <property type="entry name" value="ABM_dom"/>
</dbReference>
<evidence type="ECO:0000313" key="2">
    <source>
        <dbReference type="EMBL" id="MFC4361995.1"/>
    </source>
</evidence>
<dbReference type="EMBL" id="JBHSCX010000005">
    <property type="protein sequence ID" value="MFC4361995.1"/>
    <property type="molecule type" value="Genomic_DNA"/>
</dbReference>
<dbReference type="EC" id="1.14.-.-" evidence="2"/>
<reference evidence="3" key="1">
    <citation type="journal article" date="2019" name="Int. J. Syst. Evol. Microbiol.">
        <title>The Global Catalogue of Microorganisms (GCM) 10K type strain sequencing project: providing services to taxonomists for standard genome sequencing and annotation.</title>
        <authorList>
            <consortium name="The Broad Institute Genomics Platform"/>
            <consortium name="The Broad Institute Genome Sequencing Center for Infectious Disease"/>
            <person name="Wu L."/>
            <person name="Ma J."/>
        </authorList>
    </citation>
    <scope>NUCLEOTIDE SEQUENCE [LARGE SCALE GENOMIC DNA]</scope>
    <source>
        <strain evidence="3">CECT 8570</strain>
    </source>
</reference>
<dbReference type="Pfam" id="PF03992">
    <property type="entry name" value="ABM"/>
    <property type="match status" value="1"/>
</dbReference>
<feature type="domain" description="ABM" evidence="1">
    <location>
        <begin position="4"/>
        <end position="70"/>
    </location>
</feature>
<dbReference type="SUPFAM" id="SSF54909">
    <property type="entry name" value="Dimeric alpha+beta barrel"/>
    <property type="match status" value="1"/>
</dbReference>
<dbReference type="RefSeq" id="WP_290259233.1">
    <property type="nucleotide sequence ID" value="NZ_JAUFQG010000004.1"/>
</dbReference>
<sequence>MSEINVINTIQVPAGMEAEAEQIRAVYVDYFSKQEGFVSSTFYKSIHRETDGSIKYVNTVVWASIQDFERVVNLGFNNTDGENSDGMRVLGKGFPEPIVVSPGQYQIISQS</sequence>
<dbReference type="Gene3D" id="3.30.70.100">
    <property type="match status" value="1"/>
</dbReference>
<proteinExistence type="predicted"/>
<comment type="caution">
    <text evidence="2">The sequence shown here is derived from an EMBL/GenBank/DDBJ whole genome shotgun (WGS) entry which is preliminary data.</text>
</comment>
<keyword evidence="2" id="KW-0503">Monooxygenase</keyword>
<keyword evidence="2" id="KW-0560">Oxidoreductase</keyword>
<dbReference type="GO" id="GO:0004497">
    <property type="term" value="F:monooxygenase activity"/>
    <property type="evidence" value="ECO:0007669"/>
    <property type="project" value="UniProtKB-KW"/>
</dbReference>